<organism evidence="2 3">
    <name type="scientific">Glarea lozoyensis (strain ATCC 20868 / MF5171)</name>
    <dbReference type="NCBI Taxonomy" id="1116229"/>
    <lineage>
        <taxon>Eukaryota</taxon>
        <taxon>Fungi</taxon>
        <taxon>Dikarya</taxon>
        <taxon>Ascomycota</taxon>
        <taxon>Pezizomycotina</taxon>
        <taxon>Leotiomycetes</taxon>
        <taxon>Helotiales</taxon>
        <taxon>Helotiaceae</taxon>
        <taxon>Glarea</taxon>
    </lineage>
</organism>
<dbReference type="EMBL" id="KE145358">
    <property type="protein sequence ID" value="EPE32856.1"/>
    <property type="molecule type" value="Genomic_DNA"/>
</dbReference>
<gene>
    <name evidence="2" type="ORF">GLAREA_05868</name>
</gene>
<keyword evidence="3" id="KW-1185">Reference proteome</keyword>
<dbReference type="GeneID" id="19464922"/>
<protein>
    <submittedName>
        <fullName evidence="2">Uncharacterized protein</fullName>
    </submittedName>
</protein>
<sequence>MTSKFPALTTSPARQPQRRTSAKQSVNANISVVPPPNSGKALAKQNDATTPSDENDRKRKADEIEEEEDSDDESFIITQTPAQVVPRPHS</sequence>
<accession>S3DLE7</accession>
<feature type="compositionally biased region" description="Polar residues" evidence="1">
    <location>
        <begin position="1"/>
        <end position="15"/>
    </location>
</feature>
<evidence type="ECO:0000313" key="2">
    <source>
        <dbReference type="EMBL" id="EPE32856.1"/>
    </source>
</evidence>
<feature type="region of interest" description="Disordered" evidence="1">
    <location>
        <begin position="1"/>
        <end position="90"/>
    </location>
</feature>
<dbReference type="KEGG" id="glz:GLAREA_05868"/>
<dbReference type="Proteomes" id="UP000016922">
    <property type="component" value="Unassembled WGS sequence"/>
</dbReference>
<dbReference type="AlphaFoldDB" id="S3DLE7"/>
<evidence type="ECO:0000313" key="3">
    <source>
        <dbReference type="Proteomes" id="UP000016922"/>
    </source>
</evidence>
<proteinExistence type="predicted"/>
<evidence type="ECO:0000256" key="1">
    <source>
        <dbReference type="SAM" id="MobiDB-lite"/>
    </source>
</evidence>
<dbReference type="RefSeq" id="XP_008079473.1">
    <property type="nucleotide sequence ID" value="XM_008081282.1"/>
</dbReference>
<reference evidence="2 3" key="1">
    <citation type="journal article" date="2013" name="BMC Genomics">
        <title>Genomics-driven discovery of the pneumocandin biosynthetic gene cluster in the fungus Glarea lozoyensis.</title>
        <authorList>
            <person name="Chen L."/>
            <person name="Yue Q."/>
            <person name="Zhang X."/>
            <person name="Xiang M."/>
            <person name="Wang C."/>
            <person name="Li S."/>
            <person name="Che Y."/>
            <person name="Ortiz-Lopez F.J."/>
            <person name="Bills G.F."/>
            <person name="Liu X."/>
            <person name="An Z."/>
        </authorList>
    </citation>
    <scope>NUCLEOTIDE SEQUENCE [LARGE SCALE GENOMIC DNA]</scope>
    <source>
        <strain evidence="3">ATCC 20868 / MF5171</strain>
    </source>
</reference>
<dbReference type="HOGENOM" id="CLU_2441041_0_0_1"/>
<feature type="compositionally biased region" description="Acidic residues" evidence="1">
    <location>
        <begin position="63"/>
        <end position="74"/>
    </location>
</feature>
<name>S3DLE7_GLAL2</name>